<comment type="similarity">
    <text evidence="1">Belongs to the barstar family.</text>
</comment>
<dbReference type="InterPro" id="IPR035905">
    <property type="entry name" value="Barstar-like_sf"/>
</dbReference>
<dbReference type="SUPFAM" id="SSF52038">
    <property type="entry name" value="Barstar-related"/>
    <property type="match status" value="1"/>
</dbReference>
<protein>
    <submittedName>
        <fullName evidence="3">Barnase inhibitor</fullName>
    </submittedName>
</protein>
<dbReference type="EMBL" id="CP049740">
    <property type="protein sequence ID" value="QII82270.1"/>
    <property type="molecule type" value="Genomic_DNA"/>
</dbReference>
<sequence length="92" mass="10654">MEQIILDGREFLDKETSHDYLSRQLGLADHYGRNLDALWDCLTTDFTPKRIVIRHPQAISQQLGRYGVMLLSLFSQLKRANPSIVVVMAYQF</sequence>
<dbReference type="AlphaFoldDB" id="A0A6G7KAI8"/>
<dbReference type="KEGG" id="jar:G7057_07390"/>
<accession>A0A6G7KAI8</accession>
<feature type="domain" description="Barstar (barnase inhibitor)" evidence="2">
    <location>
        <begin position="1"/>
        <end position="79"/>
    </location>
</feature>
<proteinExistence type="inferred from homology"/>
<evidence type="ECO:0000313" key="4">
    <source>
        <dbReference type="Proteomes" id="UP000501451"/>
    </source>
</evidence>
<name>A0A6G7KAI8_9LACT</name>
<dbReference type="RefSeq" id="WP_166162425.1">
    <property type="nucleotide sequence ID" value="NZ_CP049740.1"/>
</dbReference>
<evidence type="ECO:0000313" key="3">
    <source>
        <dbReference type="EMBL" id="QII82270.1"/>
    </source>
</evidence>
<keyword evidence="4" id="KW-1185">Reference proteome</keyword>
<dbReference type="Gene3D" id="3.30.370.10">
    <property type="entry name" value="Barstar-like"/>
    <property type="match status" value="1"/>
</dbReference>
<gene>
    <name evidence="3" type="ORF">G7057_07390</name>
</gene>
<evidence type="ECO:0000259" key="2">
    <source>
        <dbReference type="Pfam" id="PF01337"/>
    </source>
</evidence>
<organism evidence="3 4">
    <name type="scientific">Jeotgalibaca arthritidis</name>
    <dbReference type="NCBI Taxonomy" id="1868794"/>
    <lineage>
        <taxon>Bacteria</taxon>
        <taxon>Bacillati</taxon>
        <taxon>Bacillota</taxon>
        <taxon>Bacilli</taxon>
        <taxon>Lactobacillales</taxon>
        <taxon>Carnobacteriaceae</taxon>
        <taxon>Jeotgalibaca</taxon>
    </lineage>
</organism>
<evidence type="ECO:0000256" key="1">
    <source>
        <dbReference type="ARBA" id="ARBA00006845"/>
    </source>
</evidence>
<dbReference type="InterPro" id="IPR000468">
    <property type="entry name" value="Barstar"/>
</dbReference>
<dbReference type="Pfam" id="PF01337">
    <property type="entry name" value="Barstar"/>
    <property type="match status" value="1"/>
</dbReference>
<dbReference type="Proteomes" id="UP000501451">
    <property type="component" value="Chromosome"/>
</dbReference>
<reference evidence="3 4" key="1">
    <citation type="journal article" date="2017" name="Int. J. Syst. Evol. Microbiol.">
        <title>Jeotgalibaca porci sp. nov. and Jeotgalibaca arthritidis sp. nov., isolated from pigs, and emended description of the genus Jeotgalibaca.</title>
        <authorList>
            <person name="Zamora L."/>
            <person name="Perez-Sancho M."/>
            <person name="Dominguez L."/>
            <person name="Fernandez-Garayzabal J.F."/>
            <person name="Vela A.I."/>
        </authorList>
    </citation>
    <scope>NUCLEOTIDE SEQUENCE [LARGE SCALE GENOMIC DNA]</scope>
    <source>
        <strain evidence="3 4">CECT 9157</strain>
    </source>
</reference>